<keyword evidence="10 15" id="KW-1133">Transmembrane helix</keyword>
<keyword evidence="6 15" id="KW-0328">Glycosyltransferase</keyword>
<dbReference type="GO" id="GO:0006024">
    <property type="term" value="P:glycosaminoglycan biosynthetic process"/>
    <property type="evidence" value="ECO:0007669"/>
    <property type="project" value="UniProtKB-ARBA"/>
</dbReference>
<dbReference type="EC" id="2.4.1.-" evidence="15"/>
<evidence type="ECO:0000313" key="16">
    <source>
        <dbReference type="EMBL" id="EGD81785.1"/>
    </source>
</evidence>
<accession>F2U2D3</accession>
<keyword evidence="11 15" id="KW-0333">Golgi apparatus</keyword>
<dbReference type="PANTHER" id="PTHR11214:SF3">
    <property type="entry name" value="BETA-1,3-GALACTOSYLTRANSFERASE 6"/>
    <property type="match status" value="1"/>
</dbReference>
<dbReference type="InParanoid" id="F2U2D3"/>
<reference evidence="16" key="1">
    <citation type="submission" date="2009-08" db="EMBL/GenBank/DDBJ databases">
        <title>Annotation of Salpingoeca rosetta.</title>
        <authorList>
            <consortium name="The Broad Institute Genome Sequencing Platform"/>
            <person name="Russ C."/>
            <person name="Cuomo C."/>
            <person name="Burger G."/>
            <person name="Gray M.W."/>
            <person name="Holland P.W.H."/>
            <person name="King N."/>
            <person name="Lang F.B.F."/>
            <person name="Roger A.J."/>
            <person name="Ruiz-Trillo I."/>
            <person name="Young S.K."/>
            <person name="Zeng Q."/>
            <person name="Gargeya S."/>
            <person name="Alvarado L."/>
            <person name="Berlin A."/>
            <person name="Chapman S.B."/>
            <person name="Chen Z."/>
            <person name="Freedman E."/>
            <person name="Gellesch M."/>
            <person name="Goldberg J."/>
            <person name="Griggs A."/>
            <person name="Gujja S."/>
            <person name="Heilman E."/>
            <person name="Heiman D."/>
            <person name="Howarth C."/>
            <person name="Mehta T."/>
            <person name="Neiman D."/>
            <person name="Pearson M."/>
            <person name="Roberts A."/>
            <person name="Saif S."/>
            <person name="Shea T."/>
            <person name="Shenoy N."/>
            <person name="Sisk P."/>
            <person name="Stolte C."/>
            <person name="Sykes S."/>
            <person name="White J."/>
            <person name="Yandava C."/>
            <person name="Haas B."/>
            <person name="Nusbaum C."/>
            <person name="Birren B."/>
        </authorList>
    </citation>
    <scope>NUCLEOTIDE SEQUENCE</scope>
    <source>
        <strain evidence="16">ATCC 50818</strain>
    </source>
</reference>
<dbReference type="InterPro" id="IPR002659">
    <property type="entry name" value="Glyco_trans_31"/>
</dbReference>
<evidence type="ECO:0000256" key="15">
    <source>
        <dbReference type="RuleBase" id="RU363063"/>
    </source>
</evidence>
<keyword evidence="13" id="KW-0325">Glycoprotein</keyword>
<dbReference type="EMBL" id="GL832959">
    <property type="protein sequence ID" value="EGD81785.1"/>
    <property type="molecule type" value="Genomic_DNA"/>
</dbReference>
<evidence type="ECO:0000256" key="12">
    <source>
        <dbReference type="ARBA" id="ARBA00023136"/>
    </source>
</evidence>
<proteinExistence type="inferred from homology"/>
<protein>
    <recommendedName>
        <fullName evidence="15">Hexosyltransferase</fullName>
        <ecNumber evidence="15">2.4.1.-</ecNumber>
    </recommendedName>
</protein>
<dbReference type="OrthoDB" id="1158011at2759"/>
<comment type="pathway">
    <text evidence="3">Glycan metabolism; chondroitin sulfate biosynthesis.</text>
</comment>
<dbReference type="RefSeq" id="XP_004996989.1">
    <property type="nucleotide sequence ID" value="XM_004996932.1"/>
</dbReference>
<evidence type="ECO:0000256" key="10">
    <source>
        <dbReference type="ARBA" id="ARBA00022989"/>
    </source>
</evidence>
<dbReference type="GO" id="GO:0006493">
    <property type="term" value="P:protein O-linked glycosylation"/>
    <property type="evidence" value="ECO:0007669"/>
    <property type="project" value="TreeGrafter"/>
</dbReference>
<dbReference type="FunCoup" id="F2U2D3">
    <property type="interactions" value="523"/>
</dbReference>
<dbReference type="GO" id="GO:0047220">
    <property type="term" value="F:galactosylxylosylprotein 3-beta-galactosyltransferase activity"/>
    <property type="evidence" value="ECO:0007669"/>
    <property type="project" value="TreeGrafter"/>
</dbReference>
<evidence type="ECO:0000256" key="11">
    <source>
        <dbReference type="ARBA" id="ARBA00023034"/>
    </source>
</evidence>
<organism evidence="16 17">
    <name type="scientific">Salpingoeca rosetta (strain ATCC 50818 / BSB-021)</name>
    <dbReference type="NCBI Taxonomy" id="946362"/>
    <lineage>
        <taxon>Eukaryota</taxon>
        <taxon>Choanoflagellata</taxon>
        <taxon>Craspedida</taxon>
        <taxon>Salpingoecidae</taxon>
        <taxon>Salpingoeca</taxon>
    </lineage>
</organism>
<dbReference type="eggNOG" id="KOG2288">
    <property type="taxonomic scope" value="Eukaryota"/>
</dbReference>
<evidence type="ECO:0000256" key="7">
    <source>
        <dbReference type="ARBA" id="ARBA00022679"/>
    </source>
</evidence>
<comment type="cofactor">
    <cofactor evidence="1">
        <name>Mn(2+)</name>
        <dbReference type="ChEBI" id="CHEBI:29035"/>
    </cofactor>
</comment>
<dbReference type="GeneID" id="16077581"/>
<evidence type="ECO:0000256" key="6">
    <source>
        <dbReference type="ARBA" id="ARBA00022676"/>
    </source>
</evidence>
<keyword evidence="12 15" id="KW-0472">Membrane</keyword>
<evidence type="ECO:0000256" key="3">
    <source>
        <dbReference type="ARBA" id="ARBA00004840"/>
    </source>
</evidence>
<gene>
    <name evidence="16" type="ORF">PTSG_02498</name>
</gene>
<dbReference type="Gene3D" id="3.90.550.50">
    <property type="match status" value="1"/>
</dbReference>
<dbReference type="FunFam" id="3.90.550.50:FF:000018">
    <property type="entry name" value="Hexosyltransferase"/>
    <property type="match status" value="1"/>
</dbReference>
<evidence type="ECO:0000256" key="9">
    <source>
        <dbReference type="ARBA" id="ARBA00022968"/>
    </source>
</evidence>
<evidence type="ECO:0000256" key="14">
    <source>
        <dbReference type="ARBA" id="ARBA00023211"/>
    </source>
</evidence>
<dbReference type="Pfam" id="PF01762">
    <property type="entry name" value="Galactosyl_T"/>
    <property type="match status" value="1"/>
</dbReference>
<feature type="transmembrane region" description="Helical" evidence="15">
    <location>
        <begin position="6"/>
        <end position="23"/>
    </location>
</feature>
<dbReference type="AlphaFoldDB" id="F2U2D3"/>
<evidence type="ECO:0000256" key="4">
    <source>
        <dbReference type="ARBA" id="ARBA00005093"/>
    </source>
</evidence>
<evidence type="ECO:0000256" key="5">
    <source>
        <dbReference type="ARBA" id="ARBA00008661"/>
    </source>
</evidence>
<comment type="similarity">
    <text evidence="5 15">Belongs to the glycosyltransferase 31 family.</text>
</comment>
<keyword evidence="8 15" id="KW-0812">Transmembrane</keyword>
<comment type="pathway">
    <text evidence="4">Glycan metabolism; heparan sulfate biosynthesis.</text>
</comment>
<sequence length="271" mass="30778">MRLSGSLVAACALTAVVVVLFMLRLQRHGGGCYDDDVGASGGGARVDSRKYRRINADAGPVLFVAVFSAKENKLQRDTIRQTWMANLPAGTMVRFFIGSGQVTDEDLRALRAESNKNKDIAFLPQVVESYTSLSDKLIETLKWIDDLYPDIEFVTKTDDDSFVRVDRILEELRTLDYSDTKGLYWGYFDGRAPVQRHGKWEEHDWFLCDRYLPYALGGGYVISSTVVDFIVNNHHLLTKYKSEDVSMGVWTSSLNIVRQHDQRFDTEWKVG</sequence>
<keyword evidence="14" id="KW-0464">Manganese</keyword>
<dbReference type="Proteomes" id="UP000007799">
    <property type="component" value="Unassembled WGS sequence"/>
</dbReference>
<evidence type="ECO:0000256" key="2">
    <source>
        <dbReference type="ARBA" id="ARBA00004323"/>
    </source>
</evidence>
<evidence type="ECO:0000256" key="1">
    <source>
        <dbReference type="ARBA" id="ARBA00001936"/>
    </source>
</evidence>
<keyword evidence="9 15" id="KW-0735">Signal-anchor</keyword>
<dbReference type="GO" id="GO:0000139">
    <property type="term" value="C:Golgi membrane"/>
    <property type="evidence" value="ECO:0007669"/>
    <property type="project" value="UniProtKB-SubCell"/>
</dbReference>
<keyword evidence="7" id="KW-0808">Transferase</keyword>
<evidence type="ECO:0000256" key="13">
    <source>
        <dbReference type="ARBA" id="ARBA00023180"/>
    </source>
</evidence>
<dbReference type="STRING" id="946362.F2U2D3"/>
<name>F2U2D3_SALR5</name>
<evidence type="ECO:0000313" key="17">
    <source>
        <dbReference type="Proteomes" id="UP000007799"/>
    </source>
</evidence>
<keyword evidence="17" id="KW-1185">Reference proteome</keyword>
<dbReference type="PANTHER" id="PTHR11214">
    <property type="entry name" value="BETA-1,3-N-ACETYLGLUCOSAMINYLTRANSFERASE"/>
    <property type="match status" value="1"/>
</dbReference>
<evidence type="ECO:0000256" key="8">
    <source>
        <dbReference type="ARBA" id="ARBA00022692"/>
    </source>
</evidence>
<comment type="subcellular location">
    <subcellularLocation>
        <location evidence="2 15">Golgi apparatus membrane</location>
        <topology evidence="2 15">Single-pass type II membrane protein</topology>
    </subcellularLocation>
</comment>
<dbReference type="OMA" id="DESHRCW"/>
<dbReference type="KEGG" id="sre:PTSG_02498"/>